<dbReference type="Proteomes" id="UP000547674">
    <property type="component" value="Unassembled WGS sequence"/>
</dbReference>
<dbReference type="SUPFAM" id="SSF51430">
    <property type="entry name" value="NAD(P)-linked oxidoreductase"/>
    <property type="match status" value="1"/>
</dbReference>
<accession>A0A7Y2E8A2</accession>
<evidence type="ECO:0000256" key="1">
    <source>
        <dbReference type="ARBA" id="ARBA00023002"/>
    </source>
</evidence>
<dbReference type="GO" id="GO:0005829">
    <property type="term" value="C:cytosol"/>
    <property type="evidence" value="ECO:0007669"/>
    <property type="project" value="TreeGrafter"/>
</dbReference>
<dbReference type="InterPro" id="IPR050523">
    <property type="entry name" value="AKR_Detox_Biosynth"/>
</dbReference>
<protein>
    <submittedName>
        <fullName evidence="3">Aldo/keto reductase family protein</fullName>
    </submittedName>
</protein>
<organism evidence="3 4">
    <name type="scientific">Eiseniibacteriota bacterium</name>
    <dbReference type="NCBI Taxonomy" id="2212470"/>
    <lineage>
        <taxon>Bacteria</taxon>
        <taxon>Candidatus Eiseniibacteriota</taxon>
    </lineage>
</organism>
<dbReference type="EMBL" id="JABDJR010000221">
    <property type="protein sequence ID" value="NNF06267.1"/>
    <property type="molecule type" value="Genomic_DNA"/>
</dbReference>
<reference evidence="3 4" key="1">
    <citation type="submission" date="2020-03" db="EMBL/GenBank/DDBJ databases">
        <title>Metabolic flexibility allows generalist bacteria to become dominant in a frequently disturbed ecosystem.</title>
        <authorList>
            <person name="Chen Y.-J."/>
            <person name="Leung P.M."/>
            <person name="Bay S.K."/>
            <person name="Hugenholtz P."/>
            <person name="Kessler A.J."/>
            <person name="Shelley G."/>
            <person name="Waite D.W."/>
            <person name="Cook P.L."/>
            <person name="Greening C."/>
        </authorList>
    </citation>
    <scope>NUCLEOTIDE SEQUENCE [LARGE SCALE GENOMIC DNA]</scope>
    <source>
        <strain evidence="3">SS_bin_28</strain>
    </source>
</reference>
<dbReference type="CDD" id="cd19074">
    <property type="entry name" value="Aldo_ket_red_shaker-like"/>
    <property type="match status" value="1"/>
</dbReference>
<dbReference type="InterPro" id="IPR018170">
    <property type="entry name" value="Aldo/ket_reductase_CS"/>
</dbReference>
<dbReference type="InterPro" id="IPR023210">
    <property type="entry name" value="NADP_OxRdtase_dom"/>
</dbReference>
<dbReference type="GO" id="GO:0016491">
    <property type="term" value="F:oxidoreductase activity"/>
    <property type="evidence" value="ECO:0007669"/>
    <property type="project" value="UniProtKB-KW"/>
</dbReference>
<dbReference type="Gene3D" id="3.20.20.100">
    <property type="entry name" value="NADP-dependent oxidoreductase domain"/>
    <property type="match status" value="1"/>
</dbReference>
<evidence type="ECO:0000259" key="2">
    <source>
        <dbReference type="Pfam" id="PF00248"/>
    </source>
</evidence>
<dbReference type="AlphaFoldDB" id="A0A7Y2E8A2"/>
<evidence type="ECO:0000313" key="4">
    <source>
        <dbReference type="Proteomes" id="UP000547674"/>
    </source>
</evidence>
<name>A0A7Y2E8A2_UNCEI</name>
<proteinExistence type="predicted"/>
<dbReference type="InterPro" id="IPR036812">
    <property type="entry name" value="NAD(P)_OxRdtase_dom_sf"/>
</dbReference>
<dbReference type="PROSITE" id="PS00062">
    <property type="entry name" value="ALDOKETO_REDUCTASE_2"/>
    <property type="match status" value="1"/>
</dbReference>
<keyword evidence="1" id="KW-0560">Oxidoreductase</keyword>
<dbReference type="PANTHER" id="PTHR43364">
    <property type="entry name" value="NADH-SPECIFIC METHYLGLYOXAL REDUCTASE-RELATED"/>
    <property type="match status" value="1"/>
</dbReference>
<sequence length="319" mass="35512">MQYRRLGRSGLKVSEISLGSWLTIGTSVGEGESKKIIHKAWDMGVNFYDTADVYTQGAAEVVLGKAIADLPRNELVVATKCMGRVWPGPMGQGLSRKHVMDAIDGSLMRLNLDYIDLYQAHAPDGDTPLEETLSTFNDLVRSGKVRYLGISNFTTEETVEVLRICERNGWESVVSHQPPYNLLDRRVEPNLIPRCRTEGIGLIVYSPLAQGILTGKYGSGKRPAGSRATTKWKKFMDKWMEEDDFKKIRVLQRVSKRKGKSMAQVALAWTLRDPVVSSAIIGATSLDQLKENLKAIKVRLTQKDLDELDKGFGQTGNPL</sequence>
<comment type="caution">
    <text evidence="3">The sequence shown here is derived from an EMBL/GenBank/DDBJ whole genome shotgun (WGS) entry which is preliminary data.</text>
</comment>
<dbReference type="Pfam" id="PF00248">
    <property type="entry name" value="Aldo_ket_red"/>
    <property type="match status" value="1"/>
</dbReference>
<dbReference type="InterPro" id="IPR020471">
    <property type="entry name" value="AKR"/>
</dbReference>
<feature type="domain" description="NADP-dependent oxidoreductase" evidence="2">
    <location>
        <begin position="15"/>
        <end position="310"/>
    </location>
</feature>
<dbReference type="FunFam" id="3.20.20.100:FF:000004">
    <property type="entry name" value="Oxidoreductase, aldo/keto reductase"/>
    <property type="match status" value="1"/>
</dbReference>
<dbReference type="PANTHER" id="PTHR43364:SF4">
    <property type="entry name" value="NAD(P)-LINKED OXIDOREDUCTASE SUPERFAMILY PROTEIN"/>
    <property type="match status" value="1"/>
</dbReference>
<gene>
    <name evidence="3" type="ORF">HKN21_05870</name>
</gene>
<dbReference type="PRINTS" id="PR00069">
    <property type="entry name" value="ALDKETRDTASE"/>
</dbReference>
<evidence type="ECO:0000313" key="3">
    <source>
        <dbReference type="EMBL" id="NNF06267.1"/>
    </source>
</evidence>